<proteinExistence type="predicted"/>
<protein>
    <submittedName>
        <fullName evidence="5">Unannotated protein</fullName>
    </submittedName>
</protein>
<accession>A0A6J7GY59</accession>
<evidence type="ECO:0000313" key="5">
    <source>
        <dbReference type="EMBL" id="CAB4912134.1"/>
    </source>
</evidence>
<reference evidence="5" key="1">
    <citation type="submission" date="2020-05" db="EMBL/GenBank/DDBJ databases">
        <authorList>
            <person name="Chiriac C."/>
            <person name="Salcher M."/>
            <person name="Ghai R."/>
            <person name="Kavagutti S V."/>
        </authorList>
    </citation>
    <scope>NUCLEOTIDE SEQUENCE</scope>
</reference>
<evidence type="ECO:0000259" key="1">
    <source>
        <dbReference type="Pfam" id="PF09423"/>
    </source>
</evidence>
<sequence length="538" mass="58943">MDRRDLLRGGVLALGGVAATSLAGCAPSSTALPSPEAVDLGPFSCGIASGVHSDTAVVLWTRFAPAALGSDVEVVWQVATDASFSQIVQSGTGIGSAQNDGCIKVLAEGLSPGQRFFYRFTVGGLTSPIGRTKTLPAAGSTPQSVRLAVASCQNYSVGYYPAWRAIAAEDLDAVVFLGDYIYEYAGSADSLDVRADVSVEATDLPSYRAKYKMYKSDPELRAAHAAHPFAPVWDDHEFFNDYDRLSLLRYPERAAAAYQAWFEYQPVWRIDADQIYRRARWGNLLDLSMLDTRQYRDPHITGPNGERLLVGSSADLPLRQVHDAGRTILGTSQRDWLLDGFGQAQADDVTWKLVANQVMISPVRILDLDEPALRSLRPDLPKHAGVYASFDDWSGYSWERDQITQRVSADGISNLGFLTGDIHSFWQAPVLRDFDEPFSPVVAQEFVCGSISSKGVDYAGDFAGPAEAAVTTLRPGFRYADFRRRGFGLVECTQSHATVEYRTVNARTPNLSAPSAQSKRRVRFDWPAETQRVSITRG</sequence>
<feature type="domain" description="PhoD-like phosphatase metallophosphatase" evidence="1">
    <location>
        <begin position="147"/>
        <end position="501"/>
    </location>
</feature>
<dbReference type="Gene3D" id="3.60.21.70">
    <property type="entry name" value="PhoD-like phosphatase"/>
    <property type="match status" value="1"/>
</dbReference>
<feature type="domain" description="Phospholipase D N-terminal" evidence="2">
    <location>
        <begin position="46"/>
        <end position="134"/>
    </location>
</feature>
<dbReference type="PROSITE" id="PS51257">
    <property type="entry name" value="PROKAR_LIPOPROTEIN"/>
    <property type="match status" value="1"/>
</dbReference>
<dbReference type="InterPro" id="IPR052900">
    <property type="entry name" value="Phospholipid_Metab_Enz"/>
</dbReference>
<dbReference type="InterPro" id="IPR038607">
    <property type="entry name" value="PhoD-like_sf"/>
</dbReference>
<dbReference type="Pfam" id="PF09423">
    <property type="entry name" value="PhoD"/>
    <property type="match status" value="1"/>
</dbReference>
<dbReference type="PANTHER" id="PTHR43606">
    <property type="entry name" value="PHOSPHATASE, PUTATIVE (AFU_ORTHOLOGUE AFUA_6G08710)-RELATED"/>
    <property type="match status" value="1"/>
</dbReference>
<dbReference type="InterPro" id="IPR029052">
    <property type="entry name" value="Metallo-depent_PP-like"/>
</dbReference>
<dbReference type="EMBL" id="CAEZYU010000022">
    <property type="protein sequence ID" value="CAB4735981.1"/>
    <property type="molecule type" value="Genomic_DNA"/>
</dbReference>
<dbReference type="InterPro" id="IPR018946">
    <property type="entry name" value="PhoD-like_MPP"/>
</dbReference>
<dbReference type="Gene3D" id="2.60.40.380">
    <property type="entry name" value="Purple acid phosphatase-like, N-terminal"/>
    <property type="match status" value="1"/>
</dbReference>
<evidence type="ECO:0000259" key="2">
    <source>
        <dbReference type="Pfam" id="PF16655"/>
    </source>
</evidence>
<dbReference type="EMBL" id="CAEZSF010000058">
    <property type="protein sequence ID" value="CAB4536446.1"/>
    <property type="molecule type" value="Genomic_DNA"/>
</dbReference>
<dbReference type="SUPFAM" id="SSF56300">
    <property type="entry name" value="Metallo-dependent phosphatases"/>
    <property type="match status" value="1"/>
</dbReference>
<dbReference type="InterPro" id="IPR006311">
    <property type="entry name" value="TAT_signal"/>
</dbReference>
<dbReference type="InterPro" id="IPR032093">
    <property type="entry name" value="PhoD_N"/>
</dbReference>
<dbReference type="PROSITE" id="PS51318">
    <property type="entry name" value="TAT"/>
    <property type="match status" value="1"/>
</dbReference>
<dbReference type="CDD" id="cd07389">
    <property type="entry name" value="MPP_PhoD"/>
    <property type="match status" value="1"/>
</dbReference>
<dbReference type="EMBL" id="CAFBMG010000142">
    <property type="protein sequence ID" value="CAB4912134.1"/>
    <property type="molecule type" value="Genomic_DNA"/>
</dbReference>
<evidence type="ECO:0000313" key="4">
    <source>
        <dbReference type="EMBL" id="CAB4735981.1"/>
    </source>
</evidence>
<gene>
    <name evidence="3" type="ORF">UFOPK1358_00767</name>
    <name evidence="4" type="ORF">UFOPK2766_00698</name>
    <name evidence="5" type="ORF">UFOPK3519_01483</name>
</gene>
<dbReference type="Pfam" id="PF16655">
    <property type="entry name" value="PhoD_N"/>
    <property type="match status" value="1"/>
</dbReference>
<evidence type="ECO:0000313" key="3">
    <source>
        <dbReference type="EMBL" id="CAB4536446.1"/>
    </source>
</evidence>
<dbReference type="PANTHER" id="PTHR43606:SF2">
    <property type="entry name" value="ALKALINE PHOSPHATASE FAMILY PROTEIN (AFU_ORTHOLOGUE AFUA_5G03860)"/>
    <property type="match status" value="1"/>
</dbReference>
<organism evidence="5">
    <name type="scientific">freshwater metagenome</name>
    <dbReference type="NCBI Taxonomy" id="449393"/>
    <lineage>
        <taxon>unclassified sequences</taxon>
        <taxon>metagenomes</taxon>
        <taxon>ecological metagenomes</taxon>
    </lineage>
</organism>
<name>A0A6J7GY59_9ZZZZ</name>
<dbReference type="AlphaFoldDB" id="A0A6J7GY59"/>